<organism evidence="2 3">
    <name type="scientific">Salinibacillus aidingensis</name>
    <dbReference type="NCBI Taxonomy" id="237684"/>
    <lineage>
        <taxon>Bacteria</taxon>
        <taxon>Bacillati</taxon>
        <taxon>Bacillota</taxon>
        <taxon>Bacilli</taxon>
        <taxon>Bacillales</taxon>
        <taxon>Bacillaceae</taxon>
        <taxon>Salinibacillus</taxon>
    </lineage>
</organism>
<protein>
    <recommendedName>
        <fullName evidence="4">YfhD-like protein</fullName>
    </recommendedName>
</protein>
<evidence type="ECO:0008006" key="4">
    <source>
        <dbReference type="Google" id="ProtNLM"/>
    </source>
</evidence>
<evidence type="ECO:0000313" key="3">
    <source>
        <dbReference type="Proteomes" id="UP001500880"/>
    </source>
</evidence>
<reference evidence="2 3" key="1">
    <citation type="journal article" date="2019" name="Int. J. Syst. Evol. Microbiol.">
        <title>The Global Catalogue of Microorganisms (GCM) 10K type strain sequencing project: providing services to taxonomists for standard genome sequencing and annotation.</title>
        <authorList>
            <consortium name="The Broad Institute Genomics Platform"/>
            <consortium name="The Broad Institute Genome Sequencing Center for Infectious Disease"/>
            <person name="Wu L."/>
            <person name="Ma J."/>
        </authorList>
    </citation>
    <scope>NUCLEOTIDE SEQUENCE [LARGE SCALE GENOMIC DNA]</scope>
    <source>
        <strain evidence="2 3">JCM 12389</strain>
    </source>
</reference>
<accession>A0ABN1B0X8</accession>
<dbReference type="RefSeq" id="WP_343838729.1">
    <property type="nucleotide sequence ID" value="NZ_BAAADO010000002.1"/>
</dbReference>
<feature type="compositionally biased region" description="Basic and acidic residues" evidence="1">
    <location>
        <begin position="1"/>
        <end position="12"/>
    </location>
</feature>
<dbReference type="EMBL" id="BAAADO010000002">
    <property type="protein sequence ID" value="GAA0488010.1"/>
    <property type="molecule type" value="Genomic_DNA"/>
</dbReference>
<feature type="region of interest" description="Disordered" evidence="1">
    <location>
        <begin position="1"/>
        <end position="59"/>
    </location>
</feature>
<name>A0ABN1B0X8_9BACI</name>
<evidence type="ECO:0000256" key="1">
    <source>
        <dbReference type="SAM" id="MobiDB-lite"/>
    </source>
</evidence>
<comment type="caution">
    <text evidence="2">The sequence shown here is derived from an EMBL/GenBank/DDBJ whole genome shotgun (WGS) entry which is preliminary data.</text>
</comment>
<sequence>MTKRKTAYEAAKKTNQTPAESTPDMEFSAEYTDEDPMKGFNRNSKQGRKGKGIRGTDKR</sequence>
<dbReference type="Proteomes" id="UP001500880">
    <property type="component" value="Unassembled WGS sequence"/>
</dbReference>
<evidence type="ECO:0000313" key="2">
    <source>
        <dbReference type="EMBL" id="GAA0488010.1"/>
    </source>
</evidence>
<gene>
    <name evidence="2" type="ORF">GCM10008986_11970</name>
</gene>
<proteinExistence type="predicted"/>
<keyword evidence="3" id="KW-1185">Reference proteome</keyword>